<accession>A0A378RPL7</accession>
<evidence type="ECO:0000313" key="11">
    <source>
        <dbReference type="EMBL" id="STZ28097.1"/>
    </source>
</evidence>
<protein>
    <recommendedName>
        <fullName evidence="3">tRNA threonylcarbamoyladenosine biosynthesis protein TsaE</fullName>
    </recommendedName>
    <alternativeName>
        <fullName evidence="10">t(6)A37 threonylcarbamoyladenosine biosynthesis protein TsaE</fullName>
    </alternativeName>
</protein>
<keyword evidence="6" id="KW-0479">Metal-binding</keyword>
<evidence type="ECO:0000256" key="2">
    <source>
        <dbReference type="ARBA" id="ARBA00007599"/>
    </source>
</evidence>
<keyword evidence="12" id="KW-1185">Reference proteome</keyword>
<dbReference type="GO" id="GO:0005737">
    <property type="term" value="C:cytoplasm"/>
    <property type="evidence" value="ECO:0007669"/>
    <property type="project" value="UniProtKB-SubCell"/>
</dbReference>
<comment type="similarity">
    <text evidence="2">Belongs to the TsaE family.</text>
</comment>
<sequence length="138" mass="15763">MEFTYQLEEIDSIAAQVLPLLTHKIVLFQAPMGAGKTTFIKALAKQLGITEMTSSPTFSIVNAYNIPDSNASLYHFDLYRLEEEEEAYDFGFEEYLYSGDWCFIEWPDKTPNLIPDNHCTIEIAILDTLKRKLTLTNA</sequence>
<dbReference type="SUPFAM" id="SSF52540">
    <property type="entry name" value="P-loop containing nucleoside triphosphate hydrolases"/>
    <property type="match status" value="1"/>
</dbReference>
<keyword evidence="7" id="KW-0547">Nucleotide-binding</keyword>
<evidence type="ECO:0000256" key="4">
    <source>
        <dbReference type="ARBA" id="ARBA00022490"/>
    </source>
</evidence>
<dbReference type="GO" id="GO:0002949">
    <property type="term" value="P:tRNA threonylcarbamoyladenosine modification"/>
    <property type="evidence" value="ECO:0007669"/>
    <property type="project" value="InterPro"/>
</dbReference>
<dbReference type="AlphaFoldDB" id="A0A378RPL7"/>
<evidence type="ECO:0000256" key="10">
    <source>
        <dbReference type="ARBA" id="ARBA00032441"/>
    </source>
</evidence>
<organism evidence="11 12">
    <name type="scientific">Myroides odoratus</name>
    <name type="common">Flavobacterium odoratum</name>
    <dbReference type="NCBI Taxonomy" id="256"/>
    <lineage>
        <taxon>Bacteria</taxon>
        <taxon>Pseudomonadati</taxon>
        <taxon>Bacteroidota</taxon>
        <taxon>Flavobacteriia</taxon>
        <taxon>Flavobacteriales</taxon>
        <taxon>Flavobacteriaceae</taxon>
        <taxon>Myroides</taxon>
    </lineage>
</organism>
<dbReference type="GO" id="GO:0046872">
    <property type="term" value="F:metal ion binding"/>
    <property type="evidence" value="ECO:0007669"/>
    <property type="project" value="UniProtKB-KW"/>
</dbReference>
<evidence type="ECO:0000256" key="9">
    <source>
        <dbReference type="ARBA" id="ARBA00022842"/>
    </source>
</evidence>
<proteinExistence type="inferred from homology"/>
<reference evidence="11 12" key="1">
    <citation type="submission" date="2018-06" db="EMBL/GenBank/DDBJ databases">
        <authorList>
            <consortium name="Pathogen Informatics"/>
            <person name="Doyle S."/>
        </authorList>
    </citation>
    <scope>NUCLEOTIDE SEQUENCE [LARGE SCALE GENOMIC DNA]</scope>
    <source>
        <strain evidence="11 12">NCTC11179</strain>
    </source>
</reference>
<evidence type="ECO:0000256" key="7">
    <source>
        <dbReference type="ARBA" id="ARBA00022741"/>
    </source>
</evidence>
<dbReference type="EMBL" id="UGQL01000001">
    <property type="protein sequence ID" value="STZ28097.1"/>
    <property type="molecule type" value="Genomic_DNA"/>
</dbReference>
<evidence type="ECO:0000256" key="3">
    <source>
        <dbReference type="ARBA" id="ARBA00019010"/>
    </source>
</evidence>
<keyword evidence="9" id="KW-0460">Magnesium</keyword>
<dbReference type="Proteomes" id="UP000255024">
    <property type="component" value="Unassembled WGS sequence"/>
</dbReference>
<dbReference type="InterPro" id="IPR003442">
    <property type="entry name" value="T6A_TsaE"/>
</dbReference>
<keyword evidence="8" id="KW-0067">ATP-binding</keyword>
<gene>
    <name evidence="11" type="primary">ydiB</name>
    <name evidence="11" type="ORF">NCTC11179_01637</name>
</gene>
<keyword evidence="5" id="KW-0819">tRNA processing</keyword>
<evidence type="ECO:0000256" key="5">
    <source>
        <dbReference type="ARBA" id="ARBA00022694"/>
    </source>
</evidence>
<evidence type="ECO:0000256" key="8">
    <source>
        <dbReference type="ARBA" id="ARBA00022840"/>
    </source>
</evidence>
<dbReference type="RefSeq" id="WP_115090933.1">
    <property type="nucleotide sequence ID" value="NZ_CP068107.1"/>
</dbReference>
<evidence type="ECO:0000256" key="6">
    <source>
        <dbReference type="ARBA" id="ARBA00022723"/>
    </source>
</evidence>
<evidence type="ECO:0000313" key="12">
    <source>
        <dbReference type="Proteomes" id="UP000255024"/>
    </source>
</evidence>
<dbReference type="PANTHER" id="PTHR33540">
    <property type="entry name" value="TRNA THREONYLCARBAMOYLADENOSINE BIOSYNTHESIS PROTEIN TSAE"/>
    <property type="match status" value="1"/>
</dbReference>
<dbReference type="GO" id="GO:0005524">
    <property type="term" value="F:ATP binding"/>
    <property type="evidence" value="ECO:0007669"/>
    <property type="project" value="UniProtKB-KW"/>
</dbReference>
<comment type="subcellular location">
    <subcellularLocation>
        <location evidence="1">Cytoplasm</location>
    </subcellularLocation>
</comment>
<dbReference type="PANTHER" id="PTHR33540:SF2">
    <property type="entry name" value="TRNA THREONYLCARBAMOYLADENOSINE BIOSYNTHESIS PROTEIN TSAE"/>
    <property type="match status" value="1"/>
</dbReference>
<dbReference type="Gene3D" id="3.40.50.300">
    <property type="entry name" value="P-loop containing nucleotide triphosphate hydrolases"/>
    <property type="match status" value="1"/>
</dbReference>
<evidence type="ECO:0000256" key="1">
    <source>
        <dbReference type="ARBA" id="ARBA00004496"/>
    </source>
</evidence>
<dbReference type="Pfam" id="PF02367">
    <property type="entry name" value="TsaE"/>
    <property type="match status" value="1"/>
</dbReference>
<dbReference type="NCBIfam" id="TIGR00150">
    <property type="entry name" value="T6A_YjeE"/>
    <property type="match status" value="1"/>
</dbReference>
<keyword evidence="4" id="KW-0963">Cytoplasm</keyword>
<name>A0A378RPL7_MYROD</name>
<dbReference type="InterPro" id="IPR027417">
    <property type="entry name" value="P-loop_NTPase"/>
</dbReference>